<dbReference type="Pfam" id="PF00970">
    <property type="entry name" value="FAD_binding_6"/>
    <property type="match status" value="1"/>
</dbReference>
<sequence length="221" mass="25393">MKTCGRIIEKINRTHHSISIRTEKMDISFDAGQFFKVYSNDEFRCLSASCSPRRNYLEFTKKITESRFSSWLQSLKIGDKITIEGPYGRFVMVEDEKILFIAGGIGITPIFSMIEDAFLTSSKKDFVLFYGNKSSEDIVFYNELNSFSQSLKLKLFIFTEDANQQFYHGVITAERISALLPDAVERTAFVCGPTHMVESMSEQIKKYNISRNIKTEKLIGY</sequence>
<dbReference type="GO" id="GO:0050660">
    <property type="term" value="F:flavin adenine dinucleotide binding"/>
    <property type="evidence" value="ECO:0007669"/>
    <property type="project" value="InterPro"/>
</dbReference>
<dbReference type="InterPro" id="IPR012165">
    <property type="entry name" value="Cyt_c3_hydrogenase_gsu"/>
</dbReference>
<evidence type="ECO:0000313" key="10">
    <source>
        <dbReference type="EMBL" id="OQB71638.1"/>
    </source>
</evidence>
<organism evidence="10">
    <name type="scientific">candidate division TA06 bacterium ADurb.Bin131</name>
    <dbReference type="NCBI Taxonomy" id="1852827"/>
    <lineage>
        <taxon>Bacteria</taxon>
        <taxon>Bacteria division TA06</taxon>
    </lineage>
</organism>
<dbReference type="PRINTS" id="PR00410">
    <property type="entry name" value="PHEHYDRXLASE"/>
</dbReference>
<dbReference type="Gene3D" id="2.40.30.10">
    <property type="entry name" value="Translation factors"/>
    <property type="match status" value="1"/>
</dbReference>
<dbReference type="GO" id="GO:0006221">
    <property type="term" value="P:pyrimidine nucleotide biosynthetic process"/>
    <property type="evidence" value="ECO:0007669"/>
    <property type="project" value="InterPro"/>
</dbReference>
<dbReference type="GO" id="GO:0016491">
    <property type="term" value="F:oxidoreductase activity"/>
    <property type="evidence" value="ECO:0007669"/>
    <property type="project" value="UniProtKB-KW"/>
</dbReference>
<keyword evidence="8" id="KW-0411">Iron-sulfur</keyword>
<dbReference type="Proteomes" id="UP000485562">
    <property type="component" value="Unassembled WGS sequence"/>
</dbReference>
<dbReference type="Gene3D" id="3.40.50.80">
    <property type="entry name" value="Nucleotide-binding domain of ferredoxin-NADP reductase (FNR) module"/>
    <property type="match status" value="1"/>
</dbReference>
<evidence type="ECO:0000259" key="9">
    <source>
        <dbReference type="PROSITE" id="PS51384"/>
    </source>
</evidence>
<dbReference type="PANTHER" id="PTHR47354:SF8">
    <property type="entry name" value="1,2-PHENYLACETYL-COA EPOXIDASE, SUBUNIT E"/>
    <property type="match status" value="1"/>
</dbReference>
<keyword evidence="4" id="KW-0479">Metal-binding</keyword>
<evidence type="ECO:0000256" key="3">
    <source>
        <dbReference type="ARBA" id="ARBA00022714"/>
    </source>
</evidence>
<comment type="cofactor">
    <cofactor evidence="1">
        <name>FAD</name>
        <dbReference type="ChEBI" id="CHEBI:57692"/>
    </cofactor>
</comment>
<feature type="domain" description="FAD-binding FR-type" evidence="9">
    <location>
        <begin position="1"/>
        <end position="93"/>
    </location>
</feature>
<dbReference type="AlphaFoldDB" id="A0A1V6C3Z0"/>
<keyword evidence="3" id="KW-0001">2Fe-2S</keyword>
<name>A0A1V6C3Z0_UNCT6</name>
<dbReference type="EMBL" id="MWDQ01000152">
    <property type="protein sequence ID" value="OQB71638.1"/>
    <property type="molecule type" value="Genomic_DNA"/>
</dbReference>
<keyword evidence="6 10" id="KW-0560">Oxidoreductase</keyword>
<evidence type="ECO:0000256" key="4">
    <source>
        <dbReference type="ARBA" id="ARBA00022723"/>
    </source>
</evidence>
<keyword evidence="7" id="KW-0408">Iron</keyword>
<dbReference type="InterPro" id="IPR017927">
    <property type="entry name" value="FAD-bd_FR_type"/>
</dbReference>
<dbReference type="EC" id="1.-.-.-" evidence="10"/>
<keyword evidence="2" id="KW-0285">Flavoprotein</keyword>
<dbReference type="PIRSF" id="PIRSF006816">
    <property type="entry name" value="Cyc3_hyd_g"/>
    <property type="match status" value="1"/>
</dbReference>
<evidence type="ECO:0000256" key="2">
    <source>
        <dbReference type="ARBA" id="ARBA00022630"/>
    </source>
</evidence>
<dbReference type="InterPro" id="IPR050415">
    <property type="entry name" value="MRET"/>
</dbReference>
<dbReference type="PRINTS" id="PR00371">
    <property type="entry name" value="FPNCR"/>
</dbReference>
<evidence type="ECO:0000256" key="1">
    <source>
        <dbReference type="ARBA" id="ARBA00001974"/>
    </source>
</evidence>
<dbReference type="CDD" id="cd00322">
    <property type="entry name" value="FNR_like"/>
    <property type="match status" value="1"/>
</dbReference>
<dbReference type="GO" id="GO:0046872">
    <property type="term" value="F:metal ion binding"/>
    <property type="evidence" value="ECO:0007669"/>
    <property type="project" value="UniProtKB-KW"/>
</dbReference>
<proteinExistence type="predicted"/>
<dbReference type="InterPro" id="IPR008333">
    <property type="entry name" value="Cbr1-like_FAD-bd_dom"/>
</dbReference>
<dbReference type="Pfam" id="PF00175">
    <property type="entry name" value="NAD_binding_1"/>
    <property type="match status" value="1"/>
</dbReference>
<evidence type="ECO:0000256" key="7">
    <source>
        <dbReference type="ARBA" id="ARBA00023004"/>
    </source>
</evidence>
<dbReference type="SUPFAM" id="SSF52343">
    <property type="entry name" value="Ferredoxin reductase-like, C-terminal NADP-linked domain"/>
    <property type="match status" value="1"/>
</dbReference>
<keyword evidence="5" id="KW-0274">FAD</keyword>
<dbReference type="GO" id="GO:0051537">
    <property type="term" value="F:2 iron, 2 sulfur cluster binding"/>
    <property type="evidence" value="ECO:0007669"/>
    <property type="project" value="UniProtKB-KW"/>
</dbReference>
<dbReference type="InterPro" id="IPR001709">
    <property type="entry name" value="Flavoprot_Pyr_Nucl_cyt_Rdtase"/>
</dbReference>
<gene>
    <name evidence="10" type="primary">hcr</name>
    <name evidence="10" type="ORF">BWX89_01754</name>
</gene>
<evidence type="ECO:0000256" key="6">
    <source>
        <dbReference type="ARBA" id="ARBA00023002"/>
    </source>
</evidence>
<dbReference type="InterPro" id="IPR017938">
    <property type="entry name" value="Riboflavin_synthase-like_b-brl"/>
</dbReference>
<dbReference type="InterPro" id="IPR039261">
    <property type="entry name" value="FNR_nucleotide-bd"/>
</dbReference>
<dbReference type="PROSITE" id="PS51384">
    <property type="entry name" value="FAD_FR"/>
    <property type="match status" value="1"/>
</dbReference>
<dbReference type="SUPFAM" id="SSF63380">
    <property type="entry name" value="Riboflavin synthase domain-like"/>
    <property type="match status" value="1"/>
</dbReference>
<accession>A0A1V6C3Z0</accession>
<reference evidence="10" key="1">
    <citation type="submission" date="2017-02" db="EMBL/GenBank/DDBJ databases">
        <title>Delving into the versatile metabolic prowess of the omnipresent phylum Bacteroidetes.</title>
        <authorList>
            <person name="Nobu M.K."/>
            <person name="Mei R."/>
            <person name="Narihiro T."/>
            <person name="Kuroda K."/>
            <person name="Liu W.-T."/>
        </authorList>
    </citation>
    <scope>NUCLEOTIDE SEQUENCE</scope>
    <source>
        <strain evidence="10">ADurb.Bin131</strain>
    </source>
</reference>
<dbReference type="PANTHER" id="PTHR47354">
    <property type="entry name" value="NADH OXIDOREDUCTASE HCR"/>
    <property type="match status" value="1"/>
</dbReference>
<protein>
    <submittedName>
        <fullName evidence="10">NADH oxidoreductase hcr</fullName>
        <ecNumber evidence="10">1.-.-.-</ecNumber>
    </submittedName>
</protein>
<evidence type="ECO:0000256" key="8">
    <source>
        <dbReference type="ARBA" id="ARBA00023014"/>
    </source>
</evidence>
<dbReference type="InterPro" id="IPR001433">
    <property type="entry name" value="OxRdtase_FAD/NAD-bd"/>
</dbReference>
<comment type="caution">
    <text evidence="10">The sequence shown here is derived from an EMBL/GenBank/DDBJ whole genome shotgun (WGS) entry which is preliminary data.</text>
</comment>
<evidence type="ECO:0000256" key="5">
    <source>
        <dbReference type="ARBA" id="ARBA00022827"/>
    </source>
</evidence>